<dbReference type="STRING" id="251229.Chro_2028"/>
<dbReference type="SUPFAM" id="SSF52980">
    <property type="entry name" value="Restriction endonuclease-like"/>
    <property type="match status" value="1"/>
</dbReference>
<protein>
    <submittedName>
        <fullName evidence="1">XisH protein</fullName>
    </submittedName>
</protein>
<dbReference type="AlphaFoldDB" id="K9TY77"/>
<dbReference type="Proteomes" id="UP000010384">
    <property type="component" value="Chromosome"/>
</dbReference>
<dbReference type="eggNOG" id="ENOG50310XJ">
    <property type="taxonomic scope" value="Bacteria"/>
</dbReference>
<dbReference type="InterPro" id="IPR011856">
    <property type="entry name" value="tRNA_endonuc-like_dom_sf"/>
</dbReference>
<dbReference type="PATRIC" id="fig|251229.3.peg.2396"/>
<accession>K9TY77</accession>
<sequence>MAKDIFHDPVKLALQKDGWIITHDPYRLRYGVADIYIYLAAEEAIANKPL</sequence>
<dbReference type="GO" id="GO:0003676">
    <property type="term" value="F:nucleic acid binding"/>
    <property type="evidence" value="ECO:0007669"/>
    <property type="project" value="InterPro"/>
</dbReference>
<dbReference type="InterPro" id="IPR011335">
    <property type="entry name" value="Restrct_endonuc-II-like"/>
</dbReference>
<dbReference type="HOGENOM" id="CLU_214912_0_0_3"/>
<name>K9TY77_CHRTP</name>
<gene>
    <name evidence="1" type="ORF">Chro_2028</name>
</gene>
<dbReference type="Pfam" id="PF08814">
    <property type="entry name" value="XisH"/>
    <property type="match status" value="1"/>
</dbReference>
<dbReference type="KEGG" id="cthe:Chro_2028"/>
<reference evidence="1 2" key="1">
    <citation type="submission" date="2012-06" db="EMBL/GenBank/DDBJ databases">
        <title>Finished chromosome of genome of Chroococcidiopsis thermalis PCC 7203.</title>
        <authorList>
            <consortium name="US DOE Joint Genome Institute"/>
            <person name="Gugger M."/>
            <person name="Coursin T."/>
            <person name="Rippka R."/>
            <person name="Tandeau De Marsac N."/>
            <person name="Huntemann M."/>
            <person name="Wei C.-L."/>
            <person name="Han J."/>
            <person name="Detter J.C."/>
            <person name="Han C."/>
            <person name="Tapia R."/>
            <person name="Davenport K."/>
            <person name="Daligault H."/>
            <person name="Erkkila T."/>
            <person name="Gu W."/>
            <person name="Munk A.C.C."/>
            <person name="Teshima H."/>
            <person name="Xu Y."/>
            <person name="Chain P."/>
            <person name="Chen A."/>
            <person name="Krypides N."/>
            <person name="Mavromatis K."/>
            <person name="Markowitz V."/>
            <person name="Szeto E."/>
            <person name="Ivanova N."/>
            <person name="Mikhailova N."/>
            <person name="Ovchinnikova G."/>
            <person name="Pagani I."/>
            <person name="Pati A."/>
            <person name="Goodwin L."/>
            <person name="Peters L."/>
            <person name="Pitluck S."/>
            <person name="Woyke T."/>
            <person name="Kerfeld C."/>
        </authorList>
    </citation>
    <scope>NUCLEOTIDE SEQUENCE [LARGE SCALE GENOMIC DNA]</scope>
    <source>
        <strain evidence="1 2">PCC 7203</strain>
    </source>
</reference>
<organism evidence="1 2">
    <name type="scientific">Chroococcidiopsis thermalis (strain PCC 7203)</name>
    <dbReference type="NCBI Taxonomy" id="251229"/>
    <lineage>
        <taxon>Bacteria</taxon>
        <taxon>Bacillati</taxon>
        <taxon>Cyanobacteriota</taxon>
        <taxon>Cyanophyceae</taxon>
        <taxon>Chroococcidiopsidales</taxon>
        <taxon>Chroococcidiopsidaceae</taxon>
        <taxon>Chroococcidiopsis</taxon>
    </lineage>
</organism>
<dbReference type="OrthoDB" id="467780at2"/>
<dbReference type="EMBL" id="CP003597">
    <property type="protein sequence ID" value="AFY87535.1"/>
    <property type="molecule type" value="Genomic_DNA"/>
</dbReference>
<evidence type="ECO:0000313" key="1">
    <source>
        <dbReference type="EMBL" id="AFY87535.1"/>
    </source>
</evidence>
<dbReference type="InParanoid" id="K9TY77"/>
<evidence type="ECO:0000313" key="2">
    <source>
        <dbReference type="Proteomes" id="UP000010384"/>
    </source>
</evidence>
<dbReference type="Gene3D" id="3.40.1350.10">
    <property type="match status" value="1"/>
</dbReference>
<dbReference type="InterPro" id="IPR014919">
    <property type="entry name" value="XisH"/>
</dbReference>
<keyword evidence="2" id="KW-1185">Reference proteome</keyword>
<proteinExistence type="predicted"/>